<evidence type="ECO:0000313" key="3">
    <source>
        <dbReference type="Proteomes" id="UP000265200"/>
    </source>
</evidence>
<evidence type="ECO:0000313" key="2">
    <source>
        <dbReference type="Ensembl" id="ENSORLP00015007894.1"/>
    </source>
</evidence>
<dbReference type="PANTHER" id="PTHR34262:SF1">
    <property type="entry name" value="TRANSMEMBRANE PROTEIN 220"/>
    <property type="match status" value="1"/>
</dbReference>
<evidence type="ECO:0000256" key="1">
    <source>
        <dbReference type="SAM" id="Phobius"/>
    </source>
</evidence>
<dbReference type="PANTHER" id="PTHR34262">
    <property type="entry name" value="TRANSMEMBRANE PROTEIN 220"/>
    <property type="match status" value="1"/>
</dbReference>
<reference evidence="2 3" key="2">
    <citation type="submission" date="2017-04" db="EMBL/GenBank/DDBJ databases">
        <title>CpG methylation of centromeres and impact of large insertions on vertebrate speciation.</title>
        <authorList>
            <person name="Ichikawa K."/>
            <person name="Yoshimura J."/>
            <person name="Morishita S."/>
        </authorList>
    </citation>
    <scope>NUCLEOTIDE SEQUENCE</scope>
    <source>
        <strain evidence="2 3">HSOK</strain>
    </source>
</reference>
<reference evidence="2" key="4">
    <citation type="submission" date="2025-09" db="UniProtKB">
        <authorList>
            <consortium name="Ensembl"/>
        </authorList>
    </citation>
    <scope>IDENTIFICATION</scope>
    <source>
        <strain evidence="2">HSOK</strain>
    </source>
</reference>
<proteinExistence type="predicted"/>
<reference evidence="2" key="3">
    <citation type="submission" date="2025-08" db="UniProtKB">
        <authorList>
            <consortium name="Ensembl"/>
        </authorList>
    </citation>
    <scope>IDENTIFICATION</scope>
    <source>
        <strain evidence="2">HSOK</strain>
    </source>
</reference>
<keyword evidence="1" id="KW-1133">Transmembrane helix</keyword>
<name>A0A3P9HJT1_ORYLA</name>
<sequence>MGEVCKEQQPWLFIIWKTCNALMCLFFTLASYVQINDPDGGLWMAGYGVPAALCAFIVWRADVTETLAWKRVADLHVMISCAVVSMLGWRLFTEKVSAIFQQEEGRECSGLVLTGAWLLLCRHSGRAAVGALRVSTAAAITVFPFAAWLYYHINKDLRSDWPSHCTTAL</sequence>
<dbReference type="Proteomes" id="UP000265200">
    <property type="component" value="Chromosome 8"/>
</dbReference>
<dbReference type="Pfam" id="PF15071">
    <property type="entry name" value="TMEM220"/>
    <property type="match status" value="1"/>
</dbReference>
<dbReference type="Ensembl" id="ENSORLT00015001761.1">
    <property type="protein sequence ID" value="ENSORLP00015007894.1"/>
    <property type="gene ID" value="ENSORLG00015008689.1"/>
</dbReference>
<accession>A0A3P9HJT1</accession>
<keyword evidence="1" id="KW-0472">Membrane</keyword>
<feature type="transmembrane region" description="Helical" evidence="1">
    <location>
        <begin position="127"/>
        <end position="151"/>
    </location>
</feature>
<reference key="1">
    <citation type="journal article" date="2007" name="Nature">
        <title>The medaka draft genome and insights into vertebrate genome evolution.</title>
        <authorList>
            <person name="Kasahara M."/>
            <person name="Naruse K."/>
            <person name="Sasaki S."/>
            <person name="Nakatani Y."/>
            <person name="Qu W."/>
            <person name="Ahsan B."/>
            <person name="Yamada T."/>
            <person name="Nagayasu Y."/>
            <person name="Doi K."/>
            <person name="Kasai Y."/>
            <person name="Jindo T."/>
            <person name="Kobayashi D."/>
            <person name="Shimada A."/>
            <person name="Toyoda A."/>
            <person name="Kuroki Y."/>
            <person name="Fujiyama A."/>
            <person name="Sasaki T."/>
            <person name="Shimizu A."/>
            <person name="Asakawa S."/>
            <person name="Shimizu N."/>
            <person name="Hashimoto S."/>
            <person name="Yang J."/>
            <person name="Lee Y."/>
            <person name="Matsushima K."/>
            <person name="Sugano S."/>
            <person name="Sakaizumi M."/>
            <person name="Narita T."/>
            <person name="Ohishi K."/>
            <person name="Haga S."/>
            <person name="Ohta F."/>
            <person name="Nomoto H."/>
            <person name="Nogata K."/>
            <person name="Morishita T."/>
            <person name="Endo T."/>
            <person name="Shin-I T."/>
            <person name="Takeda H."/>
            <person name="Morishita S."/>
            <person name="Kohara Y."/>
        </authorList>
    </citation>
    <scope>NUCLEOTIDE SEQUENCE [LARGE SCALE GENOMIC DNA]</scope>
    <source>
        <strain>Hd-rR</strain>
    </source>
</reference>
<dbReference type="AlphaFoldDB" id="A0A3P9HJT1"/>
<organism evidence="2 3">
    <name type="scientific">Oryzias latipes</name>
    <name type="common">Japanese rice fish</name>
    <name type="synonym">Japanese killifish</name>
    <dbReference type="NCBI Taxonomy" id="8090"/>
    <lineage>
        <taxon>Eukaryota</taxon>
        <taxon>Metazoa</taxon>
        <taxon>Chordata</taxon>
        <taxon>Craniata</taxon>
        <taxon>Vertebrata</taxon>
        <taxon>Euteleostomi</taxon>
        <taxon>Actinopterygii</taxon>
        <taxon>Neopterygii</taxon>
        <taxon>Teleostei</taxon>
        <taxon>Neoteleostei</taxon>
        <taxon>Acanthomorphata</taxon>
        <taxon>Ovalentaria</taxon>
        <taxon>Atherinomorphae</taxon>
        <taxon>Beloniformes</taxon>
        <taxon>Adrianichthyidae</taxon>
        <taxon>Oryziinae</taxon>
        <taxon>Oryzias</taxon>
    </lineage>
</organism>
<protein>
    <submittedName>
        <fullName evidence="2">Transmembrane protein 220</fullName>
    </submittedName>
</protein>
<feature type="transmembrane region" description="Helical" evidence="1">
    <location>
        <begin position="41"/>
        <end position="61"/>
    </location>
</feature>
<feature type="transmembrane region" description="Helical" evidence="1">
    <location>
        <begin position="12"/>
        <end position="35"/>
    </location>
</feature>
<dbReference type="InterPro" id="IPR029377">
    <property type="entry name" value="TMEM220"/>
</dbReference>
<keyword evidence="1" id="KW-0812">Transmembrane</keyword>